<dbReference type="SUPFAM" id="SSF48403">
    <property type="entry name" value="Ankyrin repeat"/>
    <property type="match status" value="2"/>
</dbReference>
<dbReference type="KEGG" id="aaf:AURANDRAFT_66670"/>
<feature type="compositionally biased region" description="Acidic residues" evidence="5">
    <location>
        <begin position="1432"/>
        <end position="1447"/>
    </location>
</feature>
<feature type="compositionally biased region" description="Basic and acidic residues" evidence="5">
    <location>
        <begin position="202"/>
        <end position="221"/>
    </location>
</feature>
<reference evidence="6 7" key="1">
    <citation type="journal article" date="2011" name="Proc. Natl. Acad. Sci. U.S.A.">
        <title>Niche of harmful alga Aureococcus anophagefferens revealed through ecogenomics.</title>
        <authorList>
            <person name="Gobler C.J."/>
            <person name="Berry D.L."/>
            <person name="Dyhrman S.T."/>
            <person name="Wilhelm S.W."/>
            <person name="Salamov A."/>
            <person name="Lobanov A.V."/>
            <person name="Zhang Y."/>
            <person name="Collier J.L."/>
            <person name="Wurch L.L."/>
            <person name="Kustka A.B."/>
            <person name="Dill B.D."/>
            <person name="Shah M."/>
            <person name="VerBerkmoes N.C."/>
            <person name="Kuo A."/>
            <person name="Terry A."/>
            <person name="Pangilinan J."/>
            <person name="Lindquist E.A."/>
            <person name="Lucas S."/>
            <person name="Paulsen I.T."/>
            <person name="Hattenrath-Lehmann T.K."/>
            <person name="Talmage S.C."/>
            <person name="Walker E.A."/>
            <person name="Koch F."/>
            <person name="Burson A.M."/>
            <person name="Marcoval M.A."/>
            <person name="Tang Y.Z."/>
            <person name="Lecleir G.R."/>
            <person name="Coyne K.J."/>
            <person name="Berg G.M."/>
            <person name="Bertrand E.M."/>
            <person name="Saito M.A."/>
            <person name="Gladyshev V.N."/>
            <person name="Grigoriev I.V."/>
        </authorList>
    </citation>
    <scope>NUCLEOTIDE SEQUENCE [LARGE SCALE GENOMIC DNA]</scope>
    <source>
        <strain evidence="7">CCMP 1984</strain>
    </source>
</reference>
<name>F0YID5_AURAN</name>
<dbReference type="InterPro" id="IPR036770">
    <property type="entry name" value="Ankyrin_rpt-contain_sf"/>
</dbReference>
<sequence length="1798" mass="197026">MSVEVKTAGPDDAASAADAKATEADAKQASVALSSRQESDLMNSSARHVWPEASGVSLMCDAKNHRIRAEADMKLLANRLQHLQVAEDRAKKKIAETKARTSEIVHLKQRNLEYQSSKQKLHTERELSISATRKAVTLTRQTTRRHVRESRAGVAQQRRDHAMRMKSKMAELNSFHEREMAGLVQKNKGLNAQALARRADAKAKRDELRAAEDRRRKEEYAKQIQLESTRAAAPRTRPTMSVILTQPDVVFGATERVVPEDRGPALLRSDPTHGQVAFPAAGRSGFKVARVDDFGPEGRPSAGMVAVGTEEARSFGGEAAVFALLRESRREAATAMAEEAFRNHVPSPYDGTMRFGLAPKIGAALNDVETRDELFEACGRNWREFTQRPPHRVAEVRALWLQATHGDCDEPQPHDPRSRSLWFPWHKLLGLGHGEAKVRFIRKLYSIRPALVIPRLPGRPPPGFPRTAIGGKPICALCNSRRGCQEPLVVVPPGAPPNARPVTLKAALDDMELLRSAEKTHALLDAALAEPRCEHGSHERVGPGIYKAFASYYALPGLGGFALYKDIDDKTGKTTAWEGVAKCYEQAVEREHVAHDWLHERVEHRKRSAPSAEKEAWRAARDEQAAVCVVLREAYAAWTGRAFKMRSECDKWESDQCNRRRQILDGGRNHSHWLSDASLPSRHVVQLETTYRGLVEARRGAARVGAPTVTGTFGAPEWVRESPFLSEPLRGPNLAVVDRASVLGEQIAVEHRKYAVAAEARASIAFRDGRKASKQVLIKTAATKESKGGLLRAIANRELKAAVSLARHGACDVNMETKAGVTALMAAILSQDRHATSALVEAGASVDYPSRVTGLSAMALAAKRGDAVMVHHLLDLGASSAMPFKYKKVGSAGMSNTGDTDLFPGEDPALTKGRHYVVPPIVAAASAGQLMTIDVLVEETERLGGPETVTRLVDQNFGPDNLTALHVAVRRRDLRTCIHLVKKGARTDLGDARGTSPGELALQLQQQKLGDYLRRVRRVGRELVSSRKDQELDRCALLQFARLERAIESGGELDAKAEVDVTKTALHVIRNGDVAPDQETRTGTTALFVAAHKGDHKLLENLVTAGCDVNYANRNLRTALMAAADANQLECVLALLRGGADAAARDVNSHQAAVFGVKRDAGPGTELAQILLAAREQGGLPGRARLTKELQRERDERKNKLKAAREKHAPAPLALDEDEARNDPVKADRDTSWQWRLPPREVAVSYTAGGPSTPSRGLYSRERDDDDDDDDSAALVARPSSRGSSRGSRGSSPKRSPASPKKKKKKRHEGTLLEQEERLAAARKKDREDARDAAAAASVYLQTLRDPVITLKDLYRSRYGVASYGHMVKGEYREAGLASHEAYAGAGIESPDSSSRGGDDDDEAEAPPVVDDEDFDFPEPESSGPAPAPPVVEDEDIDETLLDDDDASTGSSYAYLVDDVLQRFLDGDDGAVPLNHKDHDLDEASSLGGTAQDDDSDSDDGNEDAEELGKVERRHAALFQRALQRRRANKFASAYAEAAPFAAPATQKAPGIDIDAWRAKLEHLRDAVDATNSDNYLPQAPELEYAHYMVKRGRFTEASGTLRRLLSKQKADFKRLSRVARAASAEDDAAARKPKKREKDALAILSSRTERVLADLEEARDRPHVALFLRKRSLATHLRVIGPGDGTVTMENRDLERALANTARLLCDLDARDAAVALYADLHRRYIRSTLESRRLFAARMTAKAHELQPNALFNVGNSRRGVTSGQRVDDAALRAAAGGVEEGRWLYRDLETKVFDD</sequence>
<feature type="compositionally biased region" description="Low complexity" evidence="5">
    <location>
        <begin position="1277"/>
        <end position="1299"/>
    </location>
</feature>
<evidence type="ECO:0000256" key="4">
    <source>
        <dbReference type="SAM" id="Coils"/>
    </source>
</evidence>
<dbReference type="Pfam" id="PF12796">
    <property type="entry name" value="Ank_2"/>
    <property type="match status" value="1"/>
</dbReference>
<dbReference type="Gene3D" id="1.20.80.10">
    <property type="match status" value="1"/>
</dbReference>
<feature type="compositionally biased region" description="Acidic residues" evidence="5">
    <location>
        <begin position="1399"/>
        <end position="1419"/>
    </location>
</feature>
<dbReference type="PANTHER" id="PTHR24198">
    <property type="entry name" value="ANKYRIN REPEAT AND PROTEIN KINASE DOMAIN-CONTAINING PROTEIN"/>
    <property type="match status" value="1"/>
</dbReference>
<dbReference type="PROSITE" id="PS50088">
    <property type="entry name" value="ANK_REPEAT"/>
    <property type="match status" value="3"/>
</dbReference>
<dbReference type="InterPro" id="IPR035984">
    <property type="entry name" value="Acyl-CoA-binding_sf"/>
</dbReference>
<feature type="compositionally biased region" description="Basic and acidic residues" evidence="5">
    <location>
        <begin position="1309"/>
        <end position="1332"/>
    </location>
</feature>
<organism evidence="7">
    <name type="scientific">Aureococcus anophagefferens</name>
    <name type="common">Harmful bloom alga</name>
    <dbReference type="NCBI Taxonomy" id="44056"/>
    <lineage>
        <taxon>Eukaryota</taxon>
        <taxon>Sar</taxon>
        <taxon>Stramenopiles</taxon>
        <taxon>Ochrophyta</taxon>
        <taxon>Pelagophyceae</taxon>
        <taxon>Pelagomonadales</taxon>
        <taxon>Pelagomonadaceae</taxon>
        <taxon>Aureococcus</taxon>
    </lineage>
</organism>
<evidence type="ECO:0000256" key="2">
    <source>
        <dbReference type="ARBA" id="ARBA00023043"/>
    </source>
</evidence>
<keyword evidence="7" id="KW-1185">Reference proteome</keyword>
<keyword evidence="2 3" id="KW-0040">ANK repeat</keyword>
<evidence type="ECO:0000256" key="1">
    <source>
        <dbReference type="ARBA" id="ARBA00022737"/>
    </source>
</evidence>
<feature type="region of interest" description="Disordered" evidence="5">
    <location>
        <begin position="141"/>
        <end position="160"/>
    </location>
</feature>
<keyword evidence="1" id="KW-0677">Repeat</keyword>
<keyword evidence="4" id="KW-0175">Coiled coil</keyword>
<dbReference type="RefSeq" id="XP_009040262.1">
    <property type="nucleotide sequence ID" value="XM_009042014.1"/>
</dbReference>
<feature type="compositionally biased region" description="Acidic residues" evidence="5">
    <location>
        <begin position="1492"/>
        <end position="1506"/>
    </location>
</feature>
<feature type="repeat" description="ANK" evidence="3">
    <location>
        <begin position="960"/>
        <end position="992"/>
    </location>
</feature>
<dbReference type="eggNOG" id="KOG4177">
    <property type="taxonomic scope" value="Eukaryota"/>
</dbReference>
<accession>F0YID5</accession>
<feature type="repeat" description="ANK" evidence="3">
    <location>
        <begin position="1115"/>
        <end position="1147"/>
    </location>
</feature>
<dbReference type="InterPro" id="IPR014352">
    <property type="entry name" value="FERM/acyl-CoA-bd_prot_sf"/>
</dbReference>
<protein>
    <submittedName>
        <fullName evidence="6">Uncharacterized protein</fullName>
    </submittedName>
</protein>
<proteinExistence type="predicted"/>
<feature type="region of interest" description="Disordered" evidence="5">
    <location>
        <begin position="1190"/>
        <end position="1334"/>
    </location>
</feature>
<gene>
    <name evidence="6" type="ORF">AURANDRAFT_66670</name>
</gene>
<dbReference type="Proteomes" id="UP000002729">
    <property type="component" value="Unassembled WGS sequence"/>
</dbReference>
<feature type="repeat" description="ANK" evidence="3">
    <location>
        <begin position="1082"/>
        <end position="1114"/>
    </location>
</feature>
<evidence type="ECO:0000256" key="5">
    <source>
        <dbReference type="SAM" id="MobiDB-lite"/>
    </source>
</evidence>
<feature type="region of interest" description="Disordered" evidence="5">
    <location>
        <begin position="1"/>
        <end position="24"/>
    </location>
</feature>
<dbReference type="OrthoDB" id="438330at2759"/>
<evidence type="ECO:0000313" key="7">
    <source>
        <dbReference type="Proteomes" id="UP000002729"/>
    </source>
</evidence>
<feature type="region of interest" description="Disordered" evidence="5">
    <location>
        <begin position="1386"/>
        <end position="1449"/>
    </location>
</feature>
<dbReference type="PANTHER" id="PTHR24198:SF194">
    <property type="entry name" value="INVERSIN-A"/>
    <property type="match status" value="1"/>
</dbReference>
<dbReference type="PROSITE" id="PS50297">
    <property type="entry name" value="ANK_REP_REGION"/>
    <property type="match status" value="1"/>
</dbReference>
<feature type="region of interest" description="Disordered" evidence="5">
    <location>
        <begin position="1475"/>
        <end position="1512"/>
    </location>
</feature>
<dbReference type="GO" id="GO:0000062">
    <property type="term" value="F:fatty-acyl-CoA binding"/>
    <property type="evidence" value="ECO:0007669"/>
    <property type="project" value="InterPro"/>
</dbReference>
<dbReference type="GeneID" id="20225892"/>
<feature type="coiled-coil region" evidence="4">
    <location>
        <begin position="73"/>
        <end position="100"/>
    </location>
</feature>
<dbReference type="InterPro" id="IPR002110">
    <property type="entry name" value="Ankyrin_rpt"/>
</dbReference>
<dbReference type="SMART" id="SM00248">
    <property type="entry name" value="ANK"/>
    <property type="match status" value="5"/>
</dbReference>
<feature type="compositionally biased region" description="Low complexity" evidence="5">
    <location>
        <begin position="8"/>
        <end position="19"/>
    </location>
</feature>
<dbReference type="InParanoid" id="F0YID5"/>
<evidence type="ECO:0000256" key="3">
    <source>
        <dbReference type="PROSITE-ProRule" id="PRU00023"/>
    </source>
</evidence>
<dbReference type="Gene3D" id="1.25.40.20">
    <property type="entry name" value="Ankyrin repeat-containing domain"/>
    <property type="match status" value="2"/>
</dbReference>
<evidence type="ECO:0000313" key="6">
    <source>
        <dbReference type="EMBL" id="EGB05137.1"/>
    </source>
</evidence>
<feature type="compositionally biased region" description="Basic and acidic residues" evidence="5">
    <location>
        <begin position="1221"/>
        <end position="1231"/>
    </location>
</feature>
<dbReference type="SUPFAM" id="SSF47027">
    <property type="entry name" value="Acyl-CoA binding protein"/>
    <property type="match status" value="1"/>
</dbReference>
<feature type="compositionally biased region" description="Basic and acidic residues" evidence="5">
    <location>
        <begin position="1190"/>
        <end position="1209"/>
    </location>
</feature>
<feature type="region of interest" description="Disordered" evidence="5">
    <location>
        <begin position="202"/>
        <end position="233"/>
    </location>
</feature>
<dbReference type="EMBL" id="GL833144">
    <property type="protein sequence ID" value="EGB05137.1"/>
    <property type="molecule type" value="Genomic_DNA"/>
</dbReference>